<proteinExistence type="predicted"/>
<reference evidence="3" key="2">
    <citation type="submission" date="2008-04" db="EMBL/GenBank/DDBJ databases">
        <title>Draft genome sequence of Providencia stuartii(ATCC 25827).</title>
        <authorList>
            <person name="Sudarsanam P."/>
            <person name="Ley R."/>
            <person name="Guruge J."/>
            <person name="Turnbaugh P.J."/>
            <person name="Mahowald M."/>
            <person name="Liep D."/>
            <person name="Gordon J."/>
        </authorList>
    </citation>
    <scope>NUCLEOTIDE SEQUENCE [LARGE SCALE GENOMIC DNA]</scope>
    <source>
        <strain evidence="3">ATCC 25827</strain>
    </source>
</reference>
<dbReference type="RefSeq" id="WP_004918367.1">
    <property type="nucleotide sequence ID" value="NZ_DS607663.1"/>
</dbReference>
<protein>
    <submittedName>
        <fullName evidence="2">Uncharacterized protein</fullName>
    </submittedName>
</protein>
<evidence type="ECO:0000256" key="1">
    <source>
        <dbReference type="SAM" id="Phobius"/>
    </source>
</evidence>
<name>A0AA86YXJ7_PROST</name>
<accession>A0AA86YXJ7</accession>
<sequence>MMSKFGLFFIYLIAFVCTVVIGMATGMPKPAVYALGLWTGFIASLLIEEA</sequence>
<evidence type="ECO:0000313" key="3">
    <source>
        <dbReference type="Proteomes" id="UP000004506"/>
    </source>
</evidence>
<feature type="transmembrane region" description="Helical" evidence="1">
    <location>
        <begin position="31"/>
        <end position="47"/>
    </location>
</feature>
<dbReference type="Proteomes" id="UP000004506">
    <property type="component" value="Unassembled WGS sequence"/>
</dbReference>
<evidence type="ECO:0000313" key="2">
    <source>
        <dbReference type="EMBL" id="EDU58689.1"/>
    </source>
</evidence>
<comment type="caution">
    <text evidence="2">The sequence shown here is derived from an EMBL/GenBank/DDBJ whole genome shotgun (WGS) entry which is preliminary data.</text>
</comment>
<organism evidence="2 3">
    <name type="scientific">Providencia stuartii ATCC 25827</name>
    <dbReference type="NCBI Taxonomy" id="471874"/>
    <lineage>
        <taxon>Bacteria</taxon>
        <taxon>Pseudomonadati</taxon>
        <taxon>Pseudomonadota</taxon>
        <taxon>Gammaproteobacteria</taxon>
        <taxon>Enterobacterales</taxon>
        <taxon>Morganellaceae</taxon>
        <taxon>Providencia</taxon>
    </lineage>
</organism>
<keyword evidence="1" id="KW-0472">Membrane</keyword>
<dbReference type="AlphaFoldDB" id="A0AA86YXJ7"/>
<keyword evidence="1" id="KW-0812">Transmembrane</keyword>
<gene>
    <name evidence="2" type="ORF">PROSTU_01866</name>
</gene>
<reference evidence="2 3" key="3">
    <citation type="submission" date="2008-05" db="EMBL/GenBank/DDBJ databases">
        <authorList>
            <person name="Fulton L."/>
            <person name="Clifton S."/>
            <person name="Fulton B."/>
            <person name="Xu J."/>
            <person name="Minx P."/>
            <person name="Pepin K.H."/>
            <person name="Johnson M."/>
            <person name="Thiruvilangam P."/>
            <person name="Bhonagiri V."/>
            <person name="Nash W.E."/>
            <person name="Mardis E.R."/>
            <person name="Wilson R.K."/>
        </authorList>
    </citation>
    <scope>NUCLEOTIDE SEQUENCE [LARGE SCALE GENOMIC DNA]</scope>
    <source>
        <strain evidence="2 3">ATCC 25827</strain>
    </source>
</reference>
<keyword evidence="1" id="KW-1133">Transmembrane helix</keyword>
<dbReference type="EMBL" id="ABJD02000101">
    <property type="protein sequence ID" value="EDU58689.1"/>
    <property type="molecule type" value="Genomic_DNA"/>
</dbReference>
<feature type="transmembrane region" description="Helical" evidence="1">
    <location>
        <begin position="7"/>
        <end position="25"/>
    </location>
</feature>
<reference evidence="3" key="1">
    <citation type="submission" date="2008-04" db="EMBL/GenBank/DDBJ databases">
        <title>Draft genome sequence of Providencia stuartii (ATCC 25827).</title>
        <authorList>
            <person name="Sudarsanam P."/>
            <person name="Ley R."/>
            <person name="Guruge J."/>
            <person name="Turnbaugh P.J."/>
            <person name="Mahowald M."/>
            <person name="Liep D."/>
            <person name="Gordon J."/>
        </authorList>
    </citation>
    <scope>NUCLEOTIDE SEQUENCE [LARGE SCALE GENOMIC DNA]</scope>
    <source>
        <strain evidence="3">ATCC 25827</strain>
    </source>
</reference>